<dbReference type="Gene3D" id="3.30.870.10">
    <property type="entry name" value="Endonuclease Chain A"/>
    <property type="match status" value="2"/>
</dbReference>
<dbReference type="InterPro" id="IPR025202">
    <property type="entry name" value="PLD-like_dom"/>
</dbReference>
<sequence length="669" mass="75083">MAQPNHIVTPLALNQTSGAMICSPWFVQRTDTGRLAEYPPVEATYRPLVNGKEAFGAVYDAILAAKHTVEIICWGFQPSMYFKRGDGESMCIGDLLIKKGQEGVKIRILCWADTLPVSQVSENSTPGMTLLRSLWTQNENNTEREYDRKWYDLARMAASPEQEALNAELQAKMKQAATDSPERPSLTPHPLTHIQLVTRDFSFTNRIEMMWRETFSRSDANLSEKAVILGYGAEPTHHQKMVLVDYEAPEHAVGFVMGHNTLDAYWDDDAHGFARMHPRFGRNGATPRQDMSAIVTGPVLEYLNENFCRAWKRSTNVDLLGPRKALASKLTLRRDRGTATMAQIARTQSQEGQREDIKALYLQTVSNTANFIYIENQYFRWEKLAQTIKGVAKTHADWGRDPGRHGPIYLFVVTNSTDEAIGPGTVSTYRMLESLGRADTLPNVARLERNDVLLEQRDDAQMQLQGAQTAEQYTSTDYGMAAQSSSIAQAHAKALERGKAAQQKLDAIDRQMKDNDDRKKAIVPSAIPGLKIHVCTLVAPDSPADNWVPVYVHSKIMIIDDVFLTHGSANINSRSMEVDSELNICHENAAITQPLRKRLWGIHTRSRAIQRQEDTDIITQNAAGDNSADAFKAWEIIISKNKHQKDARNTPIASLVGFYRESAKRSRLD</sequence>
<organism evidence="6 7">
    <name type="scientific">Paraburkholderia metrosideri</name>
    <dbReference type="NCBI Taxonomy" id="580937"/>
    <lineage>
        <taxon>Bacteria</taxon>
        <taxon>Pseudomonadati</taxon>
        <taxon>Pseudomonadota</taxon>
        <taxon>Betaproteobacteria</taxon>
        <taxon>Burkholderiales</taxon>
        <taxon>Burkholderiaceae</taxon>
        <taxon>Paraburkholderia</taxon>
    </lineage>
</organism>
<dbReference type="InterPro" id="IPR015679">
    <property type="entry name" value="PLipase_D_fam"/>
</dbReference>
<evidence type="ECO:0000256" key="4">
    <source>
        <dbReference type="ARBA" id="ARBA00023098"/>
    </source>
</evidence>
<gene>
    <name evidence="6" type="ORF">PQQ63_08215</name>
</gene>
<dbReference type="Pfam" id="PF13091">
    <property type="entry name" value="PLDc_2"/>
    <property type="match status" value="1"/>
</dbReference>
<dbReference type="RefSeq" id="WP_408334786.1">
    <property type="nucleotide sequence ID" value="NZ_JAQQCF010000005.1"/>
</dbReference>
<dbReference type="PANTHER" id="PTHR18896:SF76">
    <property type="entry name" value="PHOSPHOLIPASE"/>
    <property type="match status" value="1"/>
</dbReference>
<dbReference type="InterPro" id="IPR001736">
    <property type="entry name" value="PLipase_D/transphosphatidylase"/>
</dbReference>
<dbReference type="PANTHER" id="PTHR18896">
    <property type="entry name" value="PHOSPHOLIPASE D"/>
    <property type="match status" value="1"/>
</dbReference>
<comment type="catalytic activity">
    <reaction evidence="1">
        <text>a 1,2-diacyl-sn-glycero-3-phosphocholine + H2O = a 1,2-diacyl-sn-glycero-3-phosphate + choline + H(+)</text>
        <dbReference type="Rhea" id="RHEA:14445"/>
        <dbReference type="ChEBI" id="CHEBI:15354"/>
        <dbReference type="ChEBI" id="CHEBI:15377"/>
        <dbReference type="ChEBI" id="CHEBI:15378"/>
        <dbReference type="ChEBI" id="CHEBI:57643"/>
        <dbReference type="ChEBI" id="CHEBI:58608"/>
        <dbReference type="EC" id="3.1.4.4"/>
    </reaction>
</comment>
<feature type="domain" description="PLD phosphodiesterase" evidence="5">
    <location>
        <begin position="548"/>
        <end position="575"/>
    </location>
</feature>
<evidence type="ECO:0000256" key="2">
    <source>
        <dbReference type="ARBA" id="ARBA00022737"/>
    </source>
</evidence>
<evidence type="ECO:0000259" key="5">
    <source>
        <dbReference type="PROSITE" id="PS50035"/>
    </source>
</evidence>
<evidence type="ECO:0000256" key="3">
    <source>
        <dbReference type="ARBA" id="ARBA00022801"/>
    </source>
</evidence>
<comment type="caution">
    <text evidence="6">The sequence shown here is derived from an EMBL/GenBank/DDBJ whole genome shotgun (WGS) entry which is preliminary data.</text>
</comment>
<evidence type="ECO:0000313" key="6">
    <source>
        <dbReference type="EMBL" id="MFM0636675.1"/>
    </source>
</evidence>
<accession>A0ABW9DNG9</accession>
<dbReference type="PROSITE" id="PS50035">
    <property type="entry name" value="PLD"/>
    <property type="match status" value="1"/>
</dbReference>
<proteinExistence type="predicted"/>
<evidence type="ECO:0000256" key="1">
    <source>
        <dbReference type="ARBA" id="ARBA00000798"/>
    </source>
</evidence>
<name>A0ABW9DNG9_9BURK</name>
<dbReference type="Proteomes" id="UP001629432">
    <property type="component" value="Unassembled WGS sequence"/>
</dbReference>
<keyword evidence="3" id="KW-0378">Hydrolase</keyword>
<reference evidence="6 7" key="1">
    <citation type="journal article" date="2024" name="Chem. Sci.">
        <title>Discovery of megapolipeptins by genome mining of a Burkholderiales bacteria collection.</title>
        <authorList>
            <person name="Paulo B.S."/>
            <person name="Recchia M.J.J."/>
            <person name="Lee S."/>
            <person name="Fergusson C.H."/>
            <person name="Romanowski S.B."/>
            <person name="Hernandez A."/>
            <person name="Krull N."/>
            <person name="Liu D.Y."/>
            <person name="Cavanagh H."/>
            <person name="Bos A."/>
            <person name="Gray C.A."/>
            <person name="Murphy B.T."/>
            <person name="Linington R.G."/>
            <person name="Eustaquio A.S."/>
        </authorList>
    </citation>
    <scope>NUCLEOTIDE SEQUENCE [LARGE SCALE GENOMIC DNA]</scope>
    <source>
        <strain evidence="6 7">RL17-338-BIC-A</strain>
    </source>
</reference>
<evidence type="ECO:0000313" key="7">
    <source>
        <dbReference type="Proteomes" id="UP001629432"/>
    </source>
</evidence>
<dbReference type="SUPFAM" id="SSF56024">
    <property type="entry name" value="Phospholipase D/nuclease"/>
    <property type="match status" value="2"/>
</dbReference>
<keyword evidence="4" id="KW-0443">Lipid metabolism</keyword>
<dbReference type="EMBL" id="JAQQCF010000005">
    <property type="protein sequence ID" value="MFM0636675.1"/>
    <property type="molecule type" value="Genomic_DNA"/>
</dbReference>
<protein>
    <submittedName>
        <fullName evidence="6">Phospholipase D-like domain-containing protein</fullName>
    </submittedName>
</protein>
<dbReference type="SMART" id="SM00155">
    <property type="entry name" value="PLDc"/>
    <property type="match status" value="2"/>
</dbReference>
<keyword evidence="7" id="KW-1185">Reference proteome</keyword>
<keyword evidence="2" id="KW-0677">Repeat</keyword>